<keyword evidence="1" id="KW-0489">Methyltransferase</keyword>
<dbReference type="GO" id="GO:0005634">
    <property type="term" value="C:nucleus"/>
    <property type="evidence" value="ECO:0007669"/>
    <property type="project" value="TreeGrafter"/>
</dbReference>
<dbReference type="Gene3D" id="2.170.270.10">
    <property type="entry name" value="SET domain"/>
    <property type="match status" value="1"/>
</dbReference>
<dbReference type="GO" id="GO:0000785">
    <property type="term" value="C:chromatin"/>
    <property type="evidence" value="ECO:0007669"/>
    <property type="project" value="TreeGrafter"/>
</dbReference>
<keyword evidence="1" id="KW-0808">Transferase</keyword>
<name>K1Q7C1_MAGGI</name>
<dbReference type="GO" id="GO:0046974">
    <property type="term" value="F:histone H3K9 methyltransferase activity"/>
    <property type="evidence" value="ECO:0007669"/>
    <property type="project" value="TreeGrafter"/>
</dbReference>
<dbReference type="GO" id="GO:0032259">
    <property type="term" value="P:methylation"/>
    <property type="evidence" value="ECO:0007669"/>
    <property type="project" value="UniProtKB-KW"/>
</dbReference>
<dbReference type="GO" id="GO:0002039">
    <property type="term" value="F:p53 binding"/>
    <property type="evidence" value="ECO:0007669"/>
    <property type="project" value="InterPro"/>
</dbReference>
<accession>K1Q7C1</accession>
<organism evidence="1">
    <name type="scientific">Magallana gigas</name>
    <name type="common">Pacific oyster</name>
    <name type="synonym">Crassostrea gigas</name>
    <dbReference type="NCBI Taxonomy" id="29159"/>
    <lineage>
        <taxon>Eukaryota</taxon>
        <taxon>Metazoa</taxon>
        <taxon>Spiralia</taxon>
        <taxon>Lophotrochozoa</taxon>
        <taxon>Mollusca</taxon>
        <taxon>Bivalvia</taxon>
        <taxon>Autobranchia</taxon>
        <taxon>Pteriomorphia</taxon>
        <taxon>Ostreida</taxon>
        <taxon>Ostreoidea</taxon>
        <taxon>Ostreidae</taxon>
        <taxon>Magallana</taxon>
    </lineage>
</organism>
<dbReference type="InParanoid" id="K1Q7C1"/>
<evidence type="ECO:0000313" key="1">
    <source>
        <dbReference type="EMBL" id="EKC24750.1"/>
    </source>
</evidence>
<dbReference type="HOGENOM" id="CLU_1697226_0_0_1"/>
<dbReference type="PANTHER" id="PTHR46307">
    <property type="entry name" value="G9A, ISOFORM B"/>
    <property type="match status" value="1"/>
</dbReference>
<dbReference type="AlphaFoldDB" id="K1Q7C1"/>
<dbReference type="GO" id="GO:0000122">
    <property type="term" value="P:negative regulation of transcription by RNA polymerase II"/>
    <property type="evidence" value="ECO:0007669"/>
    <property type="project" value="TreeGrafter"/>
</dbReference>
<dbReference type="InterPro" id="IPR046341">
    <property type="entry name" value="SET_dom_sf"/>
</dbReference>
<proteinExistence type="predicted"/>
<dbReference type="EMBL" id="JH818227">
    <property type="protein sequence ID" value="EKC24750.1"/>
    <property type="molecule type" value="Genomic_DNA"/>
</dbReference>
<dbReference type="PANTHER" id="PTHR46307:SF4">
    <property type="entry name" value="G9A, ISOFORM B"/>
    <property type="match status" value="1"/>
</dbReference>
<sequence length="155" mass="18036">MAVINGVDDDPVPTDFQYITENVETTNLNINQTISSLQNYHLLPDFNMTEPPLIFECNKGCRCWSTCNNRVVQNGITCRLQLVKTEGRGWGVKTLLDIPKGIFICEFDYGEKFWIIKWKQFTCACNSPKCKYSKDTIQKTLQEYRQRHEEDEPID</sequence>
<reference evidence="1" key="1">
    <citation type="journal article" date="2012" name="Nature">
        <title>The oyster genome reveals stress adaptation and complexity of shell formation.</title>
        <authorList>
            <person name="Zhang G."/>
            <person name="Fang X."/>
            <person name="Guo X."/>
            <person name="Li L."/>
            <person name="Luo R."/>
            <person name="Xu F."/>
            <person name="Yang P."/>
            <person name="Zhang L."/>
            <person name="Wang X."/>
            <person name="Qi H."/>
            <person name="Xiong Z."/>
            <person name="Que H."/>
            <person name="Xie Y."/>
            <person name="Holland P.W."/>
            <person name="Paps J."/>
            <person name="Zhu Y."/>
            <person name="Wu F."/>
            <person name="Chen Y."/>
            <person name="Wang J."/>
            <person name="Peng C."/>
            <person name="Meng J."/>
            <person name="Yang L."/>
            <person name="Liu J."/>
            <person name="Wen B."/>
            <person name="Zhang N."/>
            <person name="Huang Z."/>
            <person name="Zhu Q."/>
            <person name="Feng Y."/>
            <person name="Mount A."/>
            <person name="Hedgecock D."/>
            <person name="Xu Z."/>
            <person name="Liu Y."/>
            <person name="Domazet-Loso T."/>
            <person name="Du Y."/>
            <person name="Sun X."/>
            <person name="Zhang S."/>
            <person name="Liu B."/>
            <person name="Cheng P."/>
            <person name="Jiang X."/>
            <person name="Li J."/>
            <person name="Fan D."/>
            <person name="Wang W."/>
            <person name="Fu W."/>
            <person name="Wang T."/>
            <person name="Wang B."/>
            <person name="Zhang J."/>
            <person name="Peng Z."/>
            <person name="Li Y."/>
            <person name="Li N."/>
            <person name="Wang J."/>
            <person name="Chen M."/>
            <person name="He Y."/>
            <person name="Tan F."/>
            <person name="Song X."/>
            <person name="Zheng Q."/>
            <person name="Huang R."/>
            <person name="Yang H."/>
            <person name="Du X."/>
            <person name="Chen L."/>
            <person name="Yang M."/>
            <person name="Gaffney P.M."/>
            <person name="Wang S."/>
            <person name="Luo L."/>
            <person name="She Z."/>
            <person name="Ming Y."/>
            <person name="Huang W."/>
            <person name="Zhang S."/>
            <person name="Huang B."/>
            <person name="Zhang Y."/>
            <person name="Qu T."/>
            <person name="Ni P."/>
            <person name="Miao G."/>
            <person name="Wang J."/>
            <person name="Wang Q."/>
            <person name="Steinberg C.E."/>
            <person name="Wang H."/>
            <person name="Li N."/>
            <person name="Qian L."/>
            <person name="Zhang G."/>
            <person name="Li Y."/>
            <person name="Yang H."/>
            <person name="Liu X."/>
            <person name="Wang J."/>
            <person name="Yin Y."/>
            <person name="Wang J."/>
        </authorList>
    </citation>
    <scope>NUCLEOTIDE SEQUENCE [LARGE SCALE GENOMIC DNA]</scope>
    <source>
        <strain evidence="1">05x7-T-G4-1.051#20</strain>
    </source>
</reference>
<gene>
    <name evidence="1" type="ORF">CGI_10016921</name>
</gene>
<protein>
    <submittedName>
        <fullName evidence="1">Histone-lysine N-methyltransferase, H3 lysine-9 specific 3</fullName>
    </submittedName>
</protein>
<dbReference type="InterPro" id="IPR043550">
    <property type="entry name" value="EHMT1/EHMT2"/>
</dbReference>
<dbReference type="SUPFAM" id="SSF82199">
    <property type="entry name" value="SET domain"/>
    <property type="match status" value="1"/>
</dbReference>